<dbReference type="Pfam" id="PF02990">
    <property type="entry name" value="EMP70"/>
    <property type="match status" value="1"/>
</dbReference>
<evidence type="ECO:0000256" key="3">
    <source>
        <dbReference type="ARBA" id="ARBA00005227"/>
    </source>
</evidence>
<dbReference type="EMBL" id="SGJD01003379">
    <property type="protein sequence ID" value="KAB0393032.1"/>
    <property type="molecule type" value="Genomic_DNA"/>
</dbReference>
<gene>
    <name evidence="10" type="ORF">E2I00_020112</name>
</gene>
<comment type="function">
    <text evidence="8">Plays an essential role in autophagy.</text>
</comment>
<keyword evidence="11" id="KW-1185">Reference proteome</keyword>
<keyword evidence="7 9" id="KW-0472">Membrane</keyword>
<dbReference type="OrthoDB" id="1666796at2759"/>
<keyword evidence="4 9" id="KW-0812">Transmembrane</keyword>
<evidence type="ECO:0000313" key="11">
    <source>
        <dbReference type="Proteomes" id="UP000437017"/>
    </source>
</evidence>
<keyword evidence="5" id="KW-0732">Signal</keyword>
<dbReference type="PANTHER" id="PTHR10766">
    <property type="entry name" value="TRANSMEMBRANE 9 SUPERFAMILY PROTEIN"/>
    <property type="match status" value="1"/>
</dbReference>
<comment type="subcellular location">
    <subcellularLocation>
        <location evidence="2">Cytoplasmic vesicle</location>
        <location evidence="2">Autophagosome membrane</location>
        <topology evidence="2">Multi-pass membrane protein</topology>
    </subcellularLocation>
    <subcellularLocation>
        <location evidence="1">Lysosome membrane</location>
        <topology evidence="1">Multi-pass membrane protein</topology>
    </subcellularLocation>
</comment>
<dbReference type="AlphaFoldDB" id="A0A643BZ32"/>
<dbReference type="Proteomes" id="UP000437017">
    <property type="component" value="Unassembled WGS sequence"/>
</dbReference>
<evidence type="ECO:0000256" key="8">
    <source>
        <dbReference type="ARBA" id="ARBA00037688"/>
    </source>
</evidence>
<feature type="transmembrane region" description="Helical" evidence="9">
    <location>
        <begin position="96"/>
        <end position="124"/>
    </location>
</feature>
<dbReference type="InterPro" id="IPR004240">
    <property type="entry name" value="EMP70"/>
</dbReference>
<comment type="caution">
    <text evidence="10">The sequence shown here is derived from an EMBL/GenBank/DDBJ whole genome shotgun (WGS) entry which is preliminary data.</text>
</comment>
<comment type="caution">
    <text evidence="9">Lacks conserved residue(s) required for the propagation of feature annotation.</text>
</comment>
<dbReference type="GO" id="GO:0072657">
    <property type="term" value="P:protein localization to membrane"/>
    <property type="evidence" value="ECO:0007669"/>
    <property type="project" value="TreeGrafter"/>
</dbReference>
<comment type="similarity">
    <text evidence="3 9">Belongs to the nonaspanin (TM9SF) (TC 9.A.2) family.</text>
</comment>
<dbReference type="PANTHER" id="PTHR10766:SF177">
    <property type="entry name" value="TRANSMEMBRANE 9 SUPERFAMILY MEMBER 1"/>
    <property type="match status" value="1"/>
</dbReference>
<proteinExistence type="inferred from homology"/>
<evidence type="ECO:0000256" key="9">
    <source>
        <dbReference type="RuleBase" id="RU363079"/>
    </source>
</evidence>
<feature type="transmembrane region" description="Helical" evidence="9">
    <location>
        <begin position="196"/>
        <end position="215"/>
    </location>
</feature>
<evidence type="ECO:0000256" key="5">
    <source>
        <dbReference type="ARBA" id="ARBA00022729"/>
    </source>
</evidence>
<sequence length="234" mass="26672">VEQLRQAIKELYYFEFVVDKLPICGFVGYMEESGFLPHSHKAGLWTHLDFHLEFHRDWITCARVSVRDVKPHSLIHTCSVHWSETSGERWSDRCMVMMASIISSMVLVLLLVGFVTVILMRVLLKDLARYDLDEEPTSGGSGDDFDQGDNGWKIVHTDVFHFPPYRGLLCAVLGIMVMALLGMFSVHHPGAINSAAILYALTCCISSYMSSRFYWQIRGQCWVWNIILTASLFS</sequence>
<evidence type="ECO:0000256" key="6">
    <source>
        <dbReference type="ARBA" id="ARBA00022989"/>
    </source>
</evidence>
<reference evidence="10 11" key="1">
    <citation type="journal article" date="2019" name="PLoS ONE">
        <title>Genomic analyses reveal an absence of contemporary introgressive admixture between fin whales and blue whales, despite known hybrids.</title>
        <authorList>
            <person name="Westbury M.V."/>
            <person name="Petersen B."/>
            <person name="Lorenzen E.D."/>
        </authorList>
    </citation>
    <scope>NUCLEOTIDE SEQUENCE [LARGE SCALE GENOMIC DNA]</scope>
    <source>
        <strain evidence="10">FinWhale-01</strain>
    </source>
</reference>
<keyword evidence="6 9" id="KW-1133">Transmembrane helix</keyword>
<feature type="transmembrane region" description="Helical" evidence="9">
    <location>
        <begin position="165"/>
        <end position="184"/>
    </location>
</feature>
<evidence type="ECO:0000256" key="2">
    <source>
        <dbReference type="ARBA" id="ARBA00004542"/>
    </source>
</evidence>
<accession>A0A643BZ32</accession>
<dbReference type="GO" id="GO:0005765">
    <property type="term" value="C:lysosomal membrane"/>
    <property type="evidence" value="ECO:0007669"/>
    <property type="project" value="UniProtKB-SubCell"/>
</dbReference>
<protein>
    <recommendedName>
        <fullName evidence="9">Transmembrane 9 superfamily member</fullName>
    </recommendedName>
</protein>
<evidence type="ECO:0000313" key="10">
    <source>
        <dbReference type="EMBL" id="KAB0393032.1"/>
    </source>
</evidence>
<organism evidence="10 11">
    <name type="scientific">Balaenoptera physalus</name>
    <name type="common">Fin whale</name>
    <name type="synonym">Balaena physalus</name>
    <dbReference type="NCBI Taxonomy" id="9770"/>
    <lineage>
        <taxon>Eukaryota</taxon>
        <taxon>Metazoa</taxon>
        <taxon>Chordata</taxon>
        <taxon>Craniata</taxon>
        <taxon>Vertebrata</taxon>
        <taxon>Euteleostomi</taxon>
        <taxon>Mammalia</taxon>
        <taxon>Eutheria</taxon>
        <taxon>Laurasiatheria</taxon>
        <taxon>Artiodactyla</taxon>
        <taxon>Whippomorpha</taxon>
        <taxon>Cetacea</taxon>
        <taxon>Mysticeti</taxon>
        <taxon>Balaenopteridae</taxon>
        <taxon>Balaenoptera</taxon>
    </lineage>
</organism>
<evidence type="ECO:0000256" key="1">
    <source>
        <dbReference type="ARBA" id="ARBA00004155"/>
    </source>
</evidence>
<dbReference type="GO" id="GO:0000421">
    <property type="term" value="C:autophagosome membrane"/>
    <property type="evidence" value="ECO:0007669"/>
    <property type="project" value="UniProtKB-SubCell"/>
</dbReference>
<feature type="non-terminal residue" evidence="10">
    <location>
        <position position="1"/>
    </location>
</feature>
<evidence type="ECO:0000256" key="7">
    <source>
        <dbReference type="ARBA" id="ARBA00023136"/>
    </source>
</evidence>
<feature type="non-terminal residue" evidence="10">
    <location>
        <position position="234"/>
    </location>
</feature>
<evidence type="ECO:0000256" key="4">
    <source>
        <dbReference type="ARBA" id="ARBA00022692"/>
    </source>
</evidence>
<name>A0A643BZ32_BALPH</name>